<name>A0A2V3ZV47_9BACT</name>
<dbReference type="Pfam" id="PF00691">
    <property type="entry name" value="OmpA"/>
    <property type="match status" value="1"/>
</dbReference>
<dbReference type="PANTHER" id="PTHR30329">
    <property type="entry name" value="STATOR ELEMENT OF FLAGELLAR MOTOR COMPLEX"/>
    <property type="match status" value="1"/>
</dbReference>
<dbReference type="PANTHER" id="PTHR30329:SF21">
    <property type="entry name" value="LIPOPROTEIN YIAD-RELATED"/>
    <property type="match status" value="1"/>
</dbReference>
<evidence type="ECO:0000313" key="6">
    <source>
        <dbReference type="EMBL" id="PXX98936.1"/>
    </source>
</evidence>
<dbReference type="InterPro" id="IPR006664">
    <property type="entry name" value="OMP_bac"/>
</dbReference>
<dbReference type="PRINTS" id="PR01021">
    <property type="entry name" value="OMPADOMAIN"/>
</dbReference>
<comment type="subcellular location">
    <subcellularLocation>
        <location evidence="1">Cell outer membrane</location>
    </subcellularLocation>
</comment>
<dbReference type="CDD" id="cd07185">
    <property type="entry name" value="OmpA_C-like"/>
    <property type="match status" value="1"/>
</dbReference>
<gene>
    <name evidence="6" type="ORF">DF185_16320</name>
</gene>
<dbReference type="PROSITE" id="PS51123">
    <property type="entry name" value="OMPA_2"/>
    <property type="match status" value="1"/>
</dbReference>
<dbReference type="Pfam" id="PF07676">
    <property type="entry name" value="PD40"/>
    <property type="match status" value="2"/>
</dbReference>
<evidence type="ECO:0000313" key="7">
    <source>
        <dbReference type="Proteomes" id="UP000248079"/>
    </source>
</evidence>
<sequence>MRITVKNRHVFQSKKLIYVLFLFLNLGLGNNIWAQSRLIEKADELFKSEYYHKALNYYLRTPKLEEKGGILVKIALCYARMHQTEKAVTYFDQARNLNTKFRDEELLEYGHVLRQKQNYHCAKEIYSTIRPKPENFIKSCDWAIEDENPFYPVKVDSLSLRTDEYINGLMVLNNGVLYARKNSTGQFQLVEGDPIKGVDSVWMAVDDFPWNLNSPTFSLTDSMIYYSGNVSKRIFSKKKNQKKYRISKKGRNNLYIWSKSLLDPSQKAFELAVNHPEYSCSHPFVTPDGKRLYFVSNKPGGFGGFDIYYMDRIENGWDIPINMGPKVNTQYNESFPFVSGDYLFFSSNGHPGYGGSDVFSFDLTNLEKEVLNLGKPINSPFDDFSYVEIYEKEGFFVSNRNRSMARDIIYAFRRIPPIMEVQDSAYLNNQKYIKKEVLPQLVDKSVFIPLQSLNGSNVNNDGTELSGIKFGVQTYMRKKGEPIDTEVNLLVQNKNPRILYSAINVSESTVDHELKDTLQLDVSENQIRIEETKTNDTLWVYQEKHDNFYKVTVFQEKYLGQLPLQIRSEDRLIRKTVYATKRSSSTYQLPILYFEFDKFELTSEAKHNLHKLFELLRAYPQLNVTLEGHTDCRGSAAYNLKLSVKRAQAAMKYLLDKSEVDYAVWYRGVGEEKSEVPIENCGKQPEKVHRANRRVEYHITLEK</sequence>
<comment type="caution">
    <text evidence="6">The sequence shown here is derived from an EMBL/GenBank/DDBJ whole genome shotgun (WGS) entry which is preliminary data.</text>
</comment>
<dbReference type="InterPro" id="IPR011990">
    <property type="entry name" value="TPR-like_helical_dom_sf"/>
</dbReference>
<dbReference type="Proteomes" id="UP000248079">
    <property type="component" value="Unassembled WGS sequence"/>
</dbReference>
<evidence type="ECO:0000259" key="5">
    <source>
        <dbReference type="PROSITE" id="PS51123"/>
    </source>
</evidence>
<dbReference type="OrthoDB" id="1488841at2"/>
<protein>
    <recommendedName>
        <fullName evidence="5">OmpA-like domain-containing protein</fullName>
    </recommendedName>
</protein>
<dbReference type="SUPFAM" id="SSF103088">
    <property type="entry name" value="OmpA-like"/>
    <property type="match status" value="1"/>
</dbReference>
<reference evidence="6 7" key="1">
    <citation type="submission" date="2018-05" db="EMBL/GenBank/DDBJ databases">
        <title>Marinifilum breve JC075T sp. nov., a marine bacterium isolated from Yongle Blue Hole in the South China Sea.</title>
        <authorList>
            <person name="Fu T."/>
        </authorList>
    </citation>
    <scope>NUCLEOTIDE SEQUENCE [LARGE SCALE GENOMIC DNA]</scope>
    <source>
        <strain evidence="6 7">JC075</strain>
    </source>
</reference>
<proteinExistence type="predicted"/>
<keyword evidence="2 4" id="KW-0472">Membrane</keyword>
<evidence type="ECO:0000256" key="3">
    <source>
        <dbReference type="ARBA" id="ARBA00023237"/>
    </source>
</evidence>
<dbReference type="EMBL" id="QFLI01000007">
    <property type="protein sequence ID" value="PXX98936.1"/>
    <property type="molecule type" value="Genomic_DNA"/>
</dbReference>
<dbReference type="InterPro" id="IPR036737">
    <property type="entry name" value="OmpA-like_sf"/>
</dbReference>
<feature type="domain" description="OmpA-like" evidence="5">
    <location>
        <begin position="581"/>
        <end position="703"/>
    </location>
</feature>
<dbReference type="InterPro" id="IPR006665">
    <property type="entry name" value="OmpA-like"/>
</dbReference>
<organism evidence="6 7">
    <name type="scientific">Marinifilum breve</name>
    <dbReference type="NCBI Taxonomy" id="2184082"/>
    <lineage>
        <taxon>Bacteria</taxon>
        <taxon>Pseudomonadati</taxon>
        <taxon>Bacteroidota</taxon>
        <taxon>Bacteroidia</taxon>
        <taxon>Marinilabiliales</taxon>
        <taxon>Marinifilaceae</taxon>
    </lineage>
</organism>
<dbReference type="SUPFAM" id="SSF48452">
    <property type="entry name" value="TPR-like"/>
    <property type="match status" value="1"/>
</dbReference>
<evidence type="ECO:0000256" key="4">
    <source>
        <dbReference type="PROSITE-ProRule" id="PRU00473"/>
    </source>
</evidence>
<dbReference type="AlphaFoldDB" id="A0A2V3ZV47"/>
<dbReference type="InterPro" id="IPR011659">
    <property type="entry name" value="WD40"/>
</dbReference>
<dbReference type="Gene3D" id="1.25.40.10">
    <property type="entry name" value="Tetratricopeptide repeat domain"/>
    <property type="match status" value="1"/>
</dbReference>
<evidence type="ECO:0000256" key="1">
    <source>
        <dbReference type="ARBA" id="ARBA00004442"/>
    </source>
</evidence>
<dbReference type="RefSeq" id="WP_110361827.1">
    <property type="nucleotide sequence ID" value="NZ_QFLI01000007.1"/>
</dbReference>
<accession>A0A2V3ZV47</accession>
<keyword evidence="3" id="KW-0998">Cell outer membrane</keyword>
<dbReference type="InterPro" id="IPR050330">
    <property type="entry name" value="Bact_OuterMem_StrucFunc"/>
</dbReference>
<dbReference type="Gene3D" id="2.120.10.30">
    <property type="entry name" value="TolB, C-terminal domain"/>
    <property type="match status" value="1"/>
</dbReference>
<dbReference type="GO" id="GO:0009279">
    <property type="term" value="C:cell outer membrane"/>
    <property type="evidence" value="ECO:0007669"/>
    <property type="project" value="UniProtKB-SubCell"/>
</dbReference>
<keyword evidence="7" id="KW-1185">Reference proteome</keyword>
<dbReference type="SUPFAM" id="SSF82171">
    <property type="entry name" value="DPP6 N-terminal domain-like"/>
    <property type="match status" value="1"/>
</dbReference>
<evidence type="ECO:0000256" key="2">
    <source>
        <dbReference type="ARBA" id="ARBA00023136"/>
    </source>
</evidence>
<dbReference type="InterPro" id="IPR011042">
    <property type="entry name" value="6-blade_b-propeller_TolB-like"/>
</dbReference>
<dbReference type="Gene3D" id="3.30.1330.60">
    <property type="entry name" value="OmpA-like domain"/>
    <property type="match status" value="1"/>
</dbReference>